<evidence type="ECO:0000256" key="15">
    <source>
        <dbReference type="SAM" id="MobiDB-lite"/>
    </source>
</evidence>
<evidence type="ECO:0000256" key="7">
    <source>
        <dbReference type="ARBA" id="ARBA00022679"/>
    </source>
</evidence>
<keyword evidence="6" id="KW-0328">Glycosyltransferase</keyword>
<feature type="region of interest" description="Disordered" evidence="15">
    <location>
        <begin position="423"/>
        <end position="499"/>
    </location>
</feature>
<accession>A0A1I1ZQT7</accession>
<keyword evidence="16" id="KW-0812">Transmembrane</keyword>
<evidence type="ECO:0000256" key="16">
    <source>
        <dbReference type="SAM" id="Phobius"/>
    </source>
</evidence>
<comment type="pathway">
    <text evidence="2">Glycan biosynthesis; hyaluronan biosynthesis.</text>
</comment>
<dbReference type="EC" id="2.4.1.212" evidence="4"/>
<evidence type="ECO:0000256" key="1">
    <source>
        <dbReference type="ARBA" id="ARBA00004236"/>
    </source>
</evidence>
<feature type="transmembrane region" description="Helical" evidence="16">
    <location>
        <begin position="311"/>
        <end position="330"/>
    </location>
</feature>
<dbReference type="InterPro" id="IPR001173">
    <property type="entry name" value="Glyco_trans_2-like"/>
</dbReference>
<evidence type="ECO:0000259" key="17">
    <source>
        <dbReference type="Pfam" id="PF00535"/>
    </source>
</evidence>
<proteinExistence type="inferred from homology"/>
<gene>
    <name evidence="18" type="ORF">SAMN05216251_102509</name>
</gene>
<dbReference type="SUPFAM" id="SSF53448">
    <property type="entry name" value="Nucleotide-diphospho-sugar transferases"/>
    <property type="match status" value="1"/>
</dbReference>
<reference evidence="18 19" key="1">
    <citation type="submission" date="2016-10" db="EMBL/GenBank/DDBJ databases">
        <authorList>
            <person name="de Groot N.N."/>
        </authorList>
    </citation>
    <scope>NUCLEOTIDE SEQUENCE [LARGE SCALE GENOMIC DNA]</scope>
    <source>
        <strain evidence="18 19">CGMCC 4.3510</strain>
    </source>
</reference>
<protein>
    <recommendedName>
        <fullName evidence="10">Hyaluronan synthase</fullName>
        <ecNumber evidence="4">2.4.1.212</ecNumber>
    </recommendedName>
    <alternativeName>
        <fullName evidence="12">Hyaluronate synthase</fullName>
    </alternativeName>
    <alternativeName>
        <fullName evidence="11">Hyaluronic acid synthase</fullName>
    </alternativeName>
</protein>
<name>A0A1I1ZQT7_9ACTN</name>
<evidence type="ECO:0000256" key="8">
    <source>
        <dbReference type="ARBA" id="ARBA00023136"/>
    </source>
</evidence>
<evidence type="ECO:0000256" key="9">
    <source>
        <dbReference type="ARBA" id="ARBA00037408"/>
    </source>
</evidence>
<comment type="subcellular location">
    <subcellularLocation>
        <location evidence="1">Cell membrane</location>
    </subcellularLocation>
</comment>
<evidence type="ECO:0000256" key="3">
    <source>
        <dbReference type="ARBA" id="ARBA00006782"/>
    </source>
</evidence>
<feature type="transmembrane region" description="Helical" evidence="16">
    <location>
        <begin position="369"/>
        <end position="389"/>
    </location>
</feature>
<comment type="catalytic activity">
    <reaction evidence="13">
        <text>[hyaluronan](n) + UDP-N-acetyl-alpha-D-glucosamine = N-acetyl-beta-D-glucosaminyl-(1-&gt;4)-[hyaluronan](n) + UDP + H(+)</text>
        <dbReference type="Rhea" id="RHEA:20465"/>
        <dbReference type="Rhea" id="RHEA-COMP:12583"/>
        <dbReference type="Rhea" id="RHEA-COMP:12585"/>
        <dbReference type="ChEBI" id="CHEBI:15378"/>
        <dbReference type="ChEBI" id="CHEBI:57705"/>
        <dbReference type="ChEBI" id="CHEBI:58223"/>
        <dbReference type="ChEBI" id="CHEBI:132153"/>
        <dbReference type="ChEBI" id="CHEBI:132154"/>
        <dbReference type="EC" id="2.4.1.212"/>
    </reaction>
</comment>
<comment type="function">
    <text evidence="9">Glycosaminoglycan synthesis. The hyaluronic acid capsule is involved in the pathogenicity of group A Streptococci; it may be the major virulence determinant.</text>
</comment>
<dbReference type="EMBL" id="FONG01000002">
    <property type="protein sequence ID" value="SFE32963.1"/>
    <property type="molecule type" value="Genomic_DNA"/>
</dbReference>
<feature type="transmembrane region" description="Helical" evidence="16">
    <location>
        <begin position="12"/>
        <end position="30"/>
    </location>
</feature>
<keyword evidence="7" id="KW-0808">Transferase</keyword>
<keyword evidence="19" id="KW-1185">Reference proteome</keyword>
<evidence type="ECO:0000256" key="6">
    <source>
        <dbReference type="ARBA" id="ARBA00022676"/>
    </source>
</evidence>
<dbReference type="AlphaFoldDB" id="A0A1I1ZQT7"/>
<dbReference type="GO" id="GO:0050501">
    <property type="term" value="F:hyaluronan synthase activity"/>
    <property type="evidence" value="ECO:0007669"/>
    <property type="project" value="UniProtKB-EC"/>
</dbReference>
<keyword evidence="5" id="KW-1003">Cell membrane</keyword>
<evidence type="ECO:0000256" key="4">
    <source>
        <dbReference type="ARBA" id="ARBA00012207"/>
    </source>
</evidence>
<evidence type="ECO:0000256" key="11">
    <source>
        <dbReference type="ARBA" id="ARBA00042148"/>
    </source>
</evidence>
<feature type="compositionally biased region" description="Low complexity" evidence="15">
    <location>
        <begin position="467"/>
        <end position="477"/>
    </location>
</feature>
<evidence type="ECO:0000256" key="12">
    <source>
        <dbReference type="ARBA" id="ARBA00043237"/>
    </source>
</evidence>
<evidence type="ECO:0000313" key="19">
    <source>
        <dbReference type="Proteomes" id="UP000199323"/>
    </source>
</evidence>
<feature type="domain" description="Glycosyltransferase 2-like" evidence="17">
    <location>
        <begin position="52"/>
        <end position="219"/>
    </location>
</feature>
<evidence type="ECO:0000256" key="13">
    <source>
        <dbReference type="ARBA" id="ARBA00047709"/>
    </source>
</evidence>
<dbReference type="InterPro" id="IPR029044">
    <property type="entry name" value="Nucleotide-diphossugar_trans"/>
</dbReference>
<dbReference type="PANTHER" id="PTHR22913:SF12">
    <property type="entry name" value="MANNURONAN SYNTHASE"/>
    <property type="match status" value="1"/>
</dbReference>
<dbReference type="GO" id="GO:0005886">
    <property type="term" value="C:plasma membrane"/>
    <property type="evidence" value="ECO:0007669"/>
    <property type="project" value="UniProtKB-SubCell"/>
</dbReference>
<dbReference type="CDD" id="cd06423">
    <property type="entry name" value="CESA_like"/>
    <property type="match status" value="1"/>
</dbReference>
<keyword evidence="16" id="KW-1133">Transmembrane helix</keyword>
<feature type="transmembrane region" description="Helical" evidence="16">
    <location>
        <begin position="337"/>
        <end position="357"/>
    </location>
</feature>
<dbReference type="Gene3D" id="3.90.550.10">
    <property type="entry name" value="Spore Coat Polysaccharide Biosynthesis Protein SpsA, Chain A"/>
    <property type="match status" value="1"/>
</dbReference>
<dbReference type="Proteomes" id="UP000199323">
    <property type="component" value="Unassembled WGS sequence"/>
</dbReference>
<evidence type="ECO:0000256" key="14">
    <source>
        <dbReference type="ARBA" id="ARBA00048168"/>
    </source>
</evidence>
<evidence type="ECO:0000256" key="2">
    <source>
        <dbReference type="ARBA" id="ARBA00004698"/>
    </source>
</evidence>
<dbReference type="Pfam" id="PF00535">
    <property type="entry name" value="Glycos_transf_2"/>
    <property type="match status" value="1"/>
</dbReference>
<dbReference type="GO" id="GO:0030213">
    <property type="term" value="P:hyaluronan biosynthetic process"/>
    <property type="evidence" value="ECO:0007669"/>
    <property type="project" value="TreeGrafter"/>
</dbReference>
<comment type="similarity">
    <text evidence="3">Belongs to the NodC/HAS family.</text>
</comment>
<dbReference type="PANTHER" id="PTHR22913">
    <property type="entry name" value="HYALURONAN SYNTHASE"/>
    <property type="match status" value="1"/>
</dbReference>
<dbReference type="GO" id="GO:0085029">
    <property type="term" value="P:extracellular matrix assembly"/>
    <property type="evidence" value="ECO:0007669"/>
    <property type="project" value="TreeGrafter"/>
</dbReference>
<keyword evidence="8 16" id="KW-0472">Membrane</keyword>
<comment type="catalytic activity">
    <reaction evidence="14">
        <text>N-acetyl-beta-D-glucosaminyl-(1-&gt;4)-[hyaluronan](n) + UDP-alpha-D-glucuronate = [hyaluronan](n+1) + UDP + H(+)</text>
        <dbReference type="Rhea" id="RHEA:12528"/>
        <dbReference type="Rhea" id="RHEA-COMP:12585"/>
        <dbReference type="Rhea" id="RHEA-COMP:12587"/>
        <dbReference type="ChEBI" id="CHEBI:15378"/>
        <dbReference type="ChEBI" id="CHEBI:58052"/>
        <dbReference type="ChEBI" id="CHEBI:58223"/>
        <dbReference type="ChEBI" id="CHEBI:132153"/>
        <dbReference type="ChEBI" id="CHEBI:132154"/>
        <dbReference type="EC" id="2.4.1.212"/>
    </reaction>
</comment>
<organism evidence="18 19">
    <name type="scientific">Actinacidiphila alni</name>
    <dbReference type="NCBI Taxonomy" id="380248"/>
    <lineage>
        <taxon>Bacteria</taxon>
        <taxon>Bacillati</taxon>
        <taxon>Actinomycetota</taxon>
        <taxon>Actinomycetes</taxon>
        <taxon>Kitasatosporales</taxon>
        <taxon>Streptomycetaceae</taxon>
        <taxon>Actinacidiphila</taxon>
    </lineage>
</organism>
<dbReference type="RefSeq" id="WP_177246330.1">
    <property type="nucleotide sequence ID" value="NZ_FONG01000002.1"/>
</dbReference>
<dbReference type="STRING" id="380248.SAMN05216251_102509"/>
<sequence length="499" mass="56384">MHSVVHAGAHLHWYGATVGSLLLVKLLLSIRRRHKPELTFRHHKRGYYVHGVVTVYNEAPAMLRRCLESLLGQTLLVDSLTVVDDCSTDMSCAALVREMRPQFEKAGVRLDFIRFPDNRGKRHGLAAGFEMARNADMYMCVDSDTVLDKHAVAELAEPFGKRRVHCVTGLVLAHNRGTNLLTRLIDMRYVNAFLGERVAYSRLGSVLCACGSLAMYRGWVVRKYLDDFLDQRFLGRPATFGDDRRLTYYCLTEGLSLIQPSSVGYTDVPERLGHYIRQQIRWGKSFIREGFLLFAKFRIGRMYWWLNLIELVTWVIFTGGLLSALIVIGMHPTSWKILAVYLAYMCVMAWIRSVHYLRGAVTVGFFDRMFTFLCAPLYAIMNLALLLPLRLWSLATLRSTNWGTRATVEVGADDEEALTEGFPQSLPQSLPIPAQRGPRPPEDGYGYGYDPADSYGHQALAGEPVPYGQQQYGQQQYAPSQHGGYAPEQPYPYSYGGGQ</sequence>
<evidence type="ECO:0000256" key="5">
    <source>
        <dbReference type="ARBA" id="ARBA00022475"/>
    </source>
</evidence>
<evidence type="ECO:0000256" key="10">
    <source>
        <dbReference type="ARBA" id="ARBA00040508"/>
    </source>
</evidence>
<evidence type="ECO:0000313" key="18">
    <source>
        <dbReference type="EMBL" id="SFE32963.1"/>
    </source>
</evidence>